<dbReference type="SUPFAM" id="SSF143744">
    <property type="entry name" value="GlcG-like"/>
    <property type="match status" value="1"/>
</dbReference>
<dbReference type="PANTHER" id="PTHR28255">
    <property type="match status" value="1"/>
</dbReference>
<comment type="caution">
    <text evidence="1">The sequence shown here is derived from an EMBL/GenBank/DDBJ whole genome shotgun (WGS) entry which is preliminary data.</text>
</comment>
<dbReference type="AlphaFoldDB" id="A0AAE8NCS5"/>
<dbReference type="InterPro" id="IPR005624">
    <property type="entry name" value="PduO/GlcC-like"/>
</dbReference>
<evidence type="ECO:0000313" key="1">
    <source>
        <dbReference type="EMBL" id="SPV17664.1"/>
    </source>
</evidence>
<accession>A0AAE8NCS5</accession>
<dbReference type="InterPro" id="IPR038084">
    <property type="entry name" value="PduO/GlcC-like_sf"/>
</dbReference>
<dbReference type="Pfam" id="PF03928">
    <property type="entry name" value="HbpS-like"/>
    <property type="match status" value="1"/>
</dbReference>
<sequence length="179" mass="19285">MPGTRTQRRERHGAATVTTLFRLDPHPFDDDASNPALPRFDAALARRMGEIAVNLASRRGLPIAVSIVGEQAPLFYCALDGSHANDSHAIRRRQNTVLRFGLSSLAVGERFRRAGWSLQSQGLSDDDYALDGGGVPLRVAGAGIVGAMTIAGLDSEHNHALVVESLQWHVGRYALALHA</sequence>
<name>A0AAE8NCS5_BURCE</name>
<organism evidence="1 2">
    <name type="scientific">Burkholderia cepacia</name>
    <name type="common">Pseudomonas cepacia</name>
    <dbReference type="NCBI Taxonomy" id="292"/>
    <lineage>
        <taxon>Bacteria</taxon>
        <taxon>Pseudomonadati</taxon>
        <taxon>Pseudomonadota</taxon>
        <taxon>Betaproteobacteria</taxon>
        <taxon>Burkholderiales</taxon>
        <taxon>Burkholderiaceae</taxon>
        <taxon>Burkholderia</taxon>
        <taxon>Burkholderia cepacia complex</taxon>
    </lineage>
</organism>
<protein>
    <submittedName>
        <fullName evidence="1">UPF0303 protein RBRH_03878</fullName>
    </submittedName>
</protein>
<reference evidence="1 2" key="1">
    <citation type="submission" date="2018-06" db="EMBL/GenBank/DDBJ databases">
        <authorList>
            <consortium name="Pathogen Informatics"/>
            <person name="Doyle S."/>
        </authorList>
    </citation>
    <scope>NUCLEOTIDE SEQUENCE [LARGE SCALE GENOMIC DNA]</scope>
    <source>
        <strain evidence="1 2">NCTC10661</strain>
    </source>
</reference>
<dbReference type="NCBIfam" id="NF002697">
    <property type="entry name" value="PRK02487.1-6"/>
    <property type="match status" value="1"/>
</dbReference>
<dbReference type="Proteomes" id="UP000250416">
    <property type="component" value="Unassembled WGS sequence"/>
</dbReference>
<dbReference type="PANTHER" id="PTHR28255:SF1">
    <property type="entry name" value="UPF0303 PROTEIN YBR137W"/>
    <property type="match status" value="1"/>
</dbReference>
<dbReference type="EMBL" id="UARD01000009">
    <property type="protein sequence ID" value="SPV17664.1"/>
    <property type="molecule type" value="Genomic_DNA"/>
</dbReference>
<dbReference type="InterPro" id="IPR010371">
    <property type="entry name" value="YBR137W-like"/>
</dbReference>
<evidence type="ECO:0000313" key="2">
    <source>
        <dbReference type="Proteomes" id="UP000250416"/>
    </source>
</evidence>
<gene>
    <name evidence="1" type="ORF">NCTC10661_01981</name>
</gene>
<proteinExistence type="predicted"/>
<dbReference type="Gene3D" id="3.30.450.150">
    <property type="entry name" value="Haem-degrading domain"/>
    <property type="match status" value="1"/>
</dbReference>
<dbReference type="RefSeq" id="WP_111997506.1">
    <property type="nucleotide sequence ID" value="NZ_CADEUP010000001.1"/>
</dbReference>